<accession>N0CQ02</accession>
<dbReference type="PATRIC" id="fig|1303692.3.peg.110"/>
<dbReference type="EMBL" id="CP005080">
    <property type="protein sequence ID" value="AGK75092.1"/>
    <property type="molecule type" value="Genomic_DNA"/>
</dbReference>
<dbReference type="HOGENOM" id="CLU_1936937_0_0_11"/>
<evidence type="ECO:0000313" key="1">
    <source>
        <dbReference type="EMBL" id="AGK75092.1"/>
    </source>
</evidence>
<gene>
    <name evidence="1" type="ORF">SFUL_107</name>
</gene>
<evidence type="ECO:0000313" key="2">
    <source>
        <dbReference type="Proteomes" id="UP000013304"/>
    </source>
</evidence>
<dbReference type="Proteomes" id="UP000013304">
    <property type="component" value="Chromosome"/>
</dbReference>
<proteinExistence type="predicted"/>
<organism evidence="1 2">
    <name type="scientific">Streptomyces microflavus DSM 40593</name>
    <dbReference type="NCBI Taxonomy" id="1303692"/>
    <lineage>
        <taxon>Bacteria</taxon>
        <taxon>Bacillati</taxon>
        <taxon>Actinomycetota</taxon>
        <taxon>Actinomycetes</taxon>
        <taxon>Kitasatosporales</taxon>
        <taxon>Streptomycetaceae</taxon>
        <taxon>Streptomyces</taxon>
    </lineage>
</organism>
<dbReference type="AlphaFoldDB" id="N0CQ02"/>
<protein>
    <submittedName>
        <fullName evidence="1">Ornithine cyclodeaminase/mu-crystallin</fullName>
    </submittedName>
</protein>
<sequence>MAARKGSPAGALPDEVGNLHDRAACAGLVQDVVAQGEVEDSEAEGREDGRLPGVWGSGALQYAAQGAGDEVAVAGELFSQETTAAWLDIHTKAGLVRNELPASEVPSDKPNRAEVHARTSVGNITVTRAA</sequence>
<reference evidence="1 2" key="1">
    <citation type="submission" date="2013-04" db="EMBL/GenBank/DDBJ databases">
        <title>Complete genome sequence of Streptomyces fulvissimus.</title>
        <authorList>
            <person name="Myronovskyi M."/>
            <person name="Tokovenko B."/>
            <person name="Manderscheid N."/>
            <person name="Petzke L."/>
            <person name="Luzhetskyy A."/>
        </authorList>
    </citation>
    <scope>NUCLEOTIDE SEQUENCE [LARGE SCALE GENOMIC DNA]</scope>
    <source>
        <strain evidence="1 2">DSM 40593</strain>
    </source>
</reference>
<name>N0CQ02_STRMI</name>
<dbReference type="KEGG" id="sfi:SFUL_107"/>